<protein>
    <submittedName>
        <fullName evidence="2">Dyp-type peroxidase family protein</fullName>
    </submittedName>
</protein>
<keyword evidence="2" id="KW-0560">Oxidoreductase</keyword>
<dbReference type="Pfam" id="PF04261">
    <property type="entry name" value="Dyp_perox_N"/>
    <property type="match status" value="1"/>
</dbReference>
<feature type="non-terminal residue" evidence="2">
    <location>
        <position position="77"/>
    </location>
</feature>
<organism evidence="2">
    <name type="scientific">mine drainage metagenome</name>
    <dbReference type="NCBI Taxonomy" id="410659"/>
    <lineage>
        <taxon>unclassified sequences</taxon>
        <taxon>metagenomes</taxon>
        <taxon>ecological metagenomes</taxon>
    </lineage>
</organism>
<evidence type="ECO:0000313" key="2">
    <source>
        <dbReference type="EMBL" id="EQD57721.1"/>
    </source>
</evidence>
<name>T1AAL4_9ZZZZ</name>
<evidence type="ECO:0000259" key="1">
    <source>
        <dbReference type="Pfam" id="PF04261"/>
    </source>
</evidence>
<accession>T1AAL4</accession>
<dbReference type="GO" id="GO:0004601">
    <property type="term" value="F:peroxidase activity"/>
    <property type="evidence" value="ECO:0007669"/>
    <property type="project" value="UniProtKB-KW"/>
</dbReference>
<proteinExistence type="predicted"/>
<reference evidence="2" key="2">
    <citation type="journal article" date="2014" name="ISME J.">
        <title>Microbial stratification in low pH oxic and suboxic macroscopic growths along an acid mine drainage.</title>
        <authorList>
            <person name="Mendez-Garcia C."/>
            <person name="Mesa V."/>
            <person name="Sprenger R.R."/>
            <person name="Richter M."/>
            <person name="Diez M.S."/>
            <person name="Solano J."/>
            <person name="Bargiela R."/>
            <person name="Golyshina O.V."/>
            <person name="Manteca A."/>
            <person name="Ramos J.L."/>
            <person name="Gallego J.R."/>
            <person name="Llorente I."/>
            <person name="Martins Dos Santos V.A."/>
            <person name="Jensen O.N."/>
            <person name="Pelaez A.I."/>
            <person name="Sanchez J."/>
            <person name="Ferrer M."/>
        </authorList>
    </citation>
    <scope>NUCLEOTIDE SEQUENCE</scope>
</reference>
<sequence>MPPETPQPVTARLTSAAIFLVVTLGCGSEQAAAVRALCVDLAALVRGVGFRAPDGQLSCVVGFAPMCGIASSGRRGR</sequence>
<feature type="domain" description="Dyp-type peroxidase N-terminal" evidence="1">
    <location>
        <begin position="7"/>
        <end position="65"/>
    </location>
</feature>
<dbReference type="AlphaFoldDB" id="T1AAL4"/>
<reference evidence="2" key="1">
    <citation type="submission" date="2013-08" db="EMBL/GenBank/DDBJ databases">
        <authorList>
            <person name="Mendez C."/>
            <person name="Richter M."/>
            <person name="Ferrer M."/>
            <person name="Sanchez J."/>
        </authorList>
    </citation>
    <scope>NUCLEOTIDE SEQUENCE</scope>
</reference>
<dbReference type="InterPro" id="IPR048327">
    <property type="entry name" value="Dyp_perox_N"/>
</dbReference>
<gene>
    <name evidence="2" type="ORF">B2A_04673</name>
</gene>
<comment type="caution">
    <text evidence="2">The sequence shown here is derived from an EMBL/GenBank/DDBJ whole genome shotgun (WGS) entry which is preliminary data.</text>
</comment>
<dbReference type="EMBL" id="AUZZ01003162">
    <property type="protein sequence ID" value="EQD57721.1"/>
    <property type="molecule type" value="Genomic_DNA"/>
</dbReference>
<dbReference type="InterPro" id="IPR011008">
    <property type="entry name" value="Dimeric_a/b-barrel"/>
</dbReference>
<keyword evidence="2" id="KW-0575">Peroxidase</keyword>
<dbReference type="SUPFAM" id="SSF54909">
    <property type="entry name" value="Dimeric alpha+beta barrel"/>
    <property type="match status" value="1"/>
</dbReference>